<dbReference type="EMBL" id="CP019791">
    <property type="protein sequence ID" value="AQT69628.1"/>
    <property type="molecule type" value="Genomic_DNA"/>
</dbReference>
<protein>
    <submittedName>
        <fullName evidence="2">Glycosyl transferases group 1</fullName>
    </submittedName>
</protein>
<feature type="domain" description="Glycosyltransferase subfamily 4-like N-terminal" evidence="1">
    <location>
        <begin position="26"/>
        <end position="180"/>
    </location>
</feature>
<dbReference type="Pfam" id="PF13439">
    <property type="entry name" value="Glyco_transf_4"/>
    <property type="match status" value="1"/>
</dbReference>
<gene>
    <name evidence="2" type="ORF">STSP2_02822</name>
</gene>
<organism evidence="2 3">
    <name type="scientific">Anaerohalosphaera lusitana</name>
    <dbReference type="NCBI Taxonomy" id="1936003"/>
    <lineage>
        <taxon>Bacteria</taxon>
        <taxon>Pseudomonadati</taxon>
        <taxon>Planctomycetota</taxon>
        <taxon>Phycisphaerae</taxon>
        <taxon>Sedimentisphaerales</taxon>
        <taxon>Anaerohalosphaeraceae</taxon>
        <taxon>Anaerohalosphaera</taxon>
    </lineage>
</organism>
<dbReference type="CDD" id="cd03801">
    <property type="entry name" value="GT4_PimA-like"/>
    <property type="match status" value="1"/>
</dbReference>
<dbReference type="RefSeq" id="WP_146663296.1">
    <property type="nucleotide sequence ID" value="NZ_CP019791.1"/>
</dbReference>
<dbReference type="PANTHER" id="PTHR12526:SF626">
    <property type="entry name" value="GLL4300 PROTEIN"/>
    <property type="match status" value="1"/>
</dbReference>
<evidence type="ECO:0000313" key="2">
    <source>
        <dbReference type="EMBL" id="AQT69628.1"/>
    </source>
</evidence>
<name>A0A1U9NPI6_9BACT</name>
<dbReference type="OrthoDB" id="9775208at2"/>
<reference evidence="3" key="1">
    <citation type="submission" date="2017-02" db="EMBL/GenBank/DDBJ databases">
        <title>Comparative genomics and description of representatives of a novel lineage of planctomycetes thriving in anoxic sediments.</title>
        <authorList>
            <person name="Spring S."/>
            <person name="Bunk B."/>
            <person name="Sproer C."/>
        </authorList>
    </citation>
    <scope>NUCLEOTIDE SEQUENCE [LARGE SCALE GENOMIC DNA]</scope>
    <source>
        <strain evidence="3">ST-NAGAB-D1</strain>
    </source>
</reference>
<evidence type="ECO:0000259" key="1">
    <source>
        <dbReference type="Pfam" id="PF13439"/>
    </source>
</evidence>
<dbReference type="AlphaFoldDB" id="A0A1U9NPI6"/>
<keyword evidence="3" id="KW-1185">Reference proteome</keyword>
<sequence length="368" mass="41762">MNEPIEVCFVSPKSYCLFNHDAKGCIGGAEVDLYYLGTEMARDDDFKVSFVAADFGQAEEESWEGIRVLKSLDFSQNSLAGAMKVWRALKRADADVYVIKTASPGVPLVRFFCLLYGRKFVYRTAHRFECDGTYLRKHTFLGRAFIWALRHADRIFAQNDADAEELRKTTGLESAVVPNGHRMLGVKPGEKEFVLWVGRSIGFKQPRKFFELARRFGTVRFVMICQRATGDTGYAELKAEADEIENLEFVEQVPFHEIEGYFARAKVLVNTSEAEGFPNTFIQACKCSTAILSLNVDPDGFLSEHGCGVSCGGNEKLMAEELGRLLDGEEYLEYGRKGRKYVEEHHDVRKIVEVYKDIFRRLIRSNVD</sequence>
<dbReference type="SUPFAM" id="SSF53756">
    <property type="entry name" value="UDP-Glycosyltransferase/glycogen phosphorylase"/>
    <property type="match status" value="1"/>
</dbReference>
<dbReference type="InterPro" id="IPR028098">
    <property type="entry name" value="Glyco_trans_4-like_N"/>
</dbReference>
<dbReference type="Proteomes" id="UP000189674">
    <property type="component" value="Chromosome"/>
</dbReference>
<proteinExistence type="predicted"/>
<dbReference type="PANTHER" id="PTHR12526">
    <property type="entry name" value="GLYCOSYLTRANSFERASE"/>
    <property type="match status" value="1"/>
</dbReference>
<evidence type="ECO:0000313" key="3">
    <source>
        <dbReference type="Proteomes" id="UP000189674"/>
    </source>
</evidence>
<dbReference type="STRING" id="1936003.STSP2_02822"/>
<dbReference type="GO" id="GO:0016757">
    <property type="term" value="F:glycosyltransferase activity"/>
    <property type="evidence" value="ECO:0007669"/>
    <property type="project" value="UniProtKB-ARBA"/>
</dbReference>
<keyword evidence="2" id="KW-0808">Transferase</keyword>
<dbReference type="Pfam" id="PF13692">
    <property type="entry name" value="Glyco_trans_1_4"/>
    <property type="match status" value="1"/>
</dbReference>
<dbReference type="Gene3D" id="3.40.50.2000">
    <property type="entry name" value="Glycogen Phosphorylase B"/>
    <property type="match status" value="2"/>
</dbReference>
<dbReference type="KEGG" id="alus:STSP2_02822"/>
<accession>A0A1U9NPI6</accession>